<evidence type="ECO:0000256" key="11">
    <source>
        <dbReference type="ARBA" id="ARBA00029590"/>
    </source>
</evidence>
<evidence type="ECO:0000259" key="15">
    <source>
        <dbReference type="Pfam" id="PF10509"/>
    </source>
</evidence>
<dbReference type="InterPro" id="IPR006204">
    <property type="entry name" value="GHMP_kinase_N_dom"/>
</dbReference>
<evidence type="ECO:0000256" key="2">
    <source>
        <dbReference type="ARBA" id="ARBA00006566"/>
    </source>
</evidence>
<dbReference type="UniPathway" id="UPA00214"/>
<protein>
    <recommendedName>
        <fullName evidence="4">Galactokinase</fullName>
        <ecNumber evidence="3">2.7.1.6</ecNumber>
    </recommendedName>
    <alternativeName>
        <fullName evidence="11">Galactose kinase</fullName>
    </alternativeName>
</protein>
<dbReference type="EMBL" id="NDIQ01000022">
    <property type="protein sequence ID" value="PRT56564.1"/>
    <property type="molecule type" value="Genomic_DNA"/>
</dbReference>
<dbReference type="OrthoDB" id="187738at2759"/>
<dbReference type="RefSeq" id="XP_024666509.1">
    <property type="nucleotide sequence ID" value="XM_024810741.1"/>
</dbReference>
<dbReference type="GO" id="GO:0006012">
    <property type="term" value="P:galactose metabolic process"/>
    <property type="evidence" value="ECO:0007669"/>
    <property type="project" value="UniProtKB-UniPathway"/>
</dbReference>
<feature type="domain" description="GHMP kinase N-terminal" evidence="13">
    <location>
        <begin position="117"/>
        <end position="208"/>
    </location>
</feature>
<dbReference type="Pfam" id="PF10509">
    <property type="entry name" value="GalKase_gal_bdg"/>
    <property type="match status" value="1"/>
</dbReference>
<comment type="caution">
    <text evidence="16">The sequence shown here is derived from an EMBL/GenBank/DDBJ whole genome shotgun (WGS) entry which is preliminary data.</text>
</comment>
<keyword evidence="9" id="KW-0299">Galactose metabolism</keyword>
<dbReference type="InterPro" id="IPR014721">
    <property type="entry name" value="Ribsml_uS5_D2-typ_fold_subgr"/>
</dbReference>
<evidence type="ECO:0000256" key="7">
    <source>
        <dbReference type="ARBA" id="ARBA00022777"/>
    </source>
</evidence>
<dbReference type="Pfam" id="PF08544">
    <property type="entry name" value="GHMP_kinases_C"/>
    <property type="match status" value="1"/>
</dbReference>
<dbReference type="SUPFAM" id="SSF54211">
    <property type="entry name" value="Ribosomal protein S5 domain 2-like"/>
    <property type="match status" value="1"/>
</dbReference>
<dbReference type="InterPro" id="IPR020568">
    <property type="entry name" value="Ribosomal_Su5_D2-typ_SF"/>
</dbReference>
<name>A0A2T0FNK4_9ASCO</name>
<accession>A0A2T0FNK4</accession>
<evidence type="ECO:0000256" key="8">
    <source>
        <dbReference type="ARBA" id="ARBA00022840"/>
    </source>
</evidence>
<evidence type="ECO:0000256" key="9">
    <source>
        <dbReference type="ARBA" id="ARBA00023144"/>
    </source>
</evidence>
<gene>
    <name evidence="16" type="ORF">B9G98_04184</name>
</gene>
<dbReference type="PRINTS" id="PR00473">
    <property type="entry name" value="GALCTOKINASE"/>
</dbReference>
<dbReference type="FunFam" id="1.20.1440.340:FF:000003">
    <property type="entry name" value="GAL1p Galactokinase"/>
    <property type="match status" value="1"/>
</dbReference>
<keyword evidence="7 16" id="KW-0418">Kinase</keyword>
<dbReference type="AlphaFoldDB" id="A0A2T0FNK4"/>
<feature type="domain" description="GHMP kinase C-terminal" evidence="14">
    <location>
        <begin position="384"/>
        <end position="456"/>
    </location>
</feature>
<dbReference type="PROSITE" id="PS00106">
    <property type="entry name" value="GALACTOKINASE"/>
    <property type="match status" value="1"/>
</dbReference>
<dbReference type="PANTHER" id="PTHR10457:SF7">
    <property type="entry name" value="GALACTOKINASE-RELATED"/>
    <property type="match status" value="1"/>
</dbReference>
<dbReference type="NCBIfam" id="TIGR00131">
    <property type="entry name" value="gal_kin"/>
    <property type="match status" value="1"/>
</dbReference>
<dbReference type="InterPro" id="IPR006203">
    <property type="entry name" value="GHMP_knse_ATP-bd_CS"/>
</dbReference>
<dbReference type="GO" id="GO:0004335">
    <property type="term" value="F:galactokinase activity"/>
    <property type="evidence" value="ECO:0007669"/>
    <property type="project" value="UniProtKB-EC"/>
</dbReference>
<dbReference type="GO" id="GO:0005524">
    <property type="term" value="F:ATP binding"/>
    <property type="evidence" value="ECO:0007669"/>
    <property type="project" value="UniProtKB-KW"/>
</dbReference>
<evidence type="ECO:0000259" key="13">
    <source>
        <dbReference type="Pfam" id="PF00288"/>
    </source>
</evidence>
<keyword evidence="8" id="KW-0067">ATP-binding</keyword>
<dbReference type="Gene3D" id="3.30.70.3170">
    <property type="match status" value="1"/>
</dbReference>
<dbReference type="PANTHER" id="PTHR10457">
    <property type="entry name" value="MEVALONATE KINASE/GALACTOKINASE"/>
    <property type="match status" value="1"/>
</dbReference>
<dbReference type="SUPFAM" id="SSF55060">
    <property type="entry name" value="GHMP Kinase, C-terminal domain"/>
    <property type="match status" value="1"/>
</dbReference>
<dbReference type="InterPro" id="IPR019539">
    <property type="entry name" value="GalKase_N"/>
</dbReference>
<evidence type="ECO:0000256" key="12">
    <source>
        <dbReference type="ARBA" id="ARBA00049538"/>
    </source>
</evidence>
<comment type="catalytic activity">
    <reaction evidence="12">
        <text>alpha-D-galactose + ATP = alpha-D-galactose 1-phosphate + ADP + H(+)</text>
        <dbReference type="Rhea" id="RHEA:13553"/>
        <dbReference type="ChEBI" id="CHEBI:15378"/>
        <dbReference type="ChEBI" id="CHEBI:28061"/>
        <dbReference type="ChEBI" id="CHEBI:30616"/>
        <dbReference type="ChEBI" id="CHEBI:58336"/>
        <dbReference type="ChEBI" id="CHEBI:456216"/>
        <dbReference type="EC" id="2.7.1.6"/>
    </reaction>
    <physiologicalReaction direction="left-to-right" evidence="12">
        <dbReference type="Rhea" id="RHEA:13554"/>
    </physiologicalReaction>
</comment>
<evidence type="ECO:0000313" key="16">
    <source>
        <dbReference type="EMBL" id="PRT56564.1"/>
    </source>
</evidence>
<dbReference type="Gene3D" id="1.20.1440.340">
    <property type="match status" value="1"/>
</dbReference>
<evidence type="ECO:0000256" key="10">
    <source>
        <dbReference type="ARBA" id="ARBA00023277"/>
    </source>
</evidence>
<dbReference type="InterPro" id="IPR013750">
    <property type="entry name" value="GHMP_kinase_C_dom"/>
</dbReference>
<dbReference type="Pfam" id="PF00288">
    <property type="entry name" value="GHMP_kinases_N"/>
    <property type="match status" value="1"/>
</dbReference>
<reference evidence="16 17" key="1">
    <citation type="submission" date="2017-04" db="EMBL/GenBank/DDBJ databases">
        <title>Genome sequencing of [Candida] sorbophila.</title>
        <authorList>
            <person name="Ahn J.O."/>
        </authorList>
    </citation>
    <scope>NUCLEOTIDE SEQUENCE [LARGE SCALE GENOMIC DNA]</scope>
    <source>
        <strain evidence="16 17">DS02</strain>
    </source>
</reference>
<evidence type="ECO:0000256" key="1">
    <source>
        <dbReference type="ARBA" id="ARBA00004947"/>
    </source>
</evidence>
<keyword evidence="17" id="KW-1185">Reference proteome</keyword>
<dbReference type="STRING" id="45607.A0A2T0FNK4"/>
<evidence type="ECO:0000256" key="3">
    <source>
        <dbReference type="ARBA" id="ARBA00012315"/>
    </source>
</evidence>
<dbReference type="GO" id="GO:0000411">
    <property type="term" value="P:positive regulation of transcription by galactose"/>
    <property type="evidence" value="ECO:0007669"/>
    <property type="project" value="UniProtKB-ARBA"/>
</dbReference>
<dbReference type="Proteomes" id="UP000238350">
    <property type="component" value="Unassembled WGS sequence"/>
</dbReference>
<dbReference type="PROSITE" id="PS00627">
    <property type="entry name" value="GHMP_KINASES_ATP"/>
    <property type="match status" value="1"/>
</dbReference>
<evidence type="ECO:0000313" key="17">
    <source>
        <dbReference type="Proteomes" id="UP000238350"/>
    </source>
</evidence>
<evidence type="ECO:0000256" key="6">
    <source>
        <dbReference type="ARBA" id="ARBA00022741"/>
    </source>
</evidence>
<dbReference type="InterPro" id="IPR000705">
    <property type="entry name" value="Galactokinase"/>
</dbReference>
<dbReference type="FunFam" id="3.30.230.10:FF:000056">
    <property type="entry name" value="GAL1p Galactokinase"/>
    <property type="match status" value="1"/>
</dbReference>
<keyword evidence="10" id="KW-0119">Carbohydrate metabolism</keyword>
<dbReference type="GO" id="GO:0005829">
    <property type="term" value="C:cytosol"/>
    <property type="evidence" value="ECO:0007669"/>
    <property type="project" value="TreeGrafter"/>
</dbReference>
<keyword evidence="5" id="KW-0808">Transferase</keyword>
<evidence type="ECO:0000259" key="14">
    <source>
        <dbReference type="Pfam" id="PF08544"/>
    </source>
</evidence>
<feature type="domain" description="Galactokinase N-terminal" evidence="15">
    <location>
        <begin position="27"/>
        <end position="75"/>
    </location>
</feature>
<dbReference type="EC" id="2.7.1.6" evidence="3"/>
<proteinExistence type="inferred from homology"/>
<dbReference type="InterPro" id="IPR036554">
    <property type="entry name" value="GHMP_kinase_C_sf"/>
</dbReference>
<dbReference type="PRINTS" id="PR00959">
    <property type="entry name" value="MEVGALKINASE"/>
</dbReference>
<dbReference type="PIRSF" id="PIRSF000530">
    <property type="entry name" value="Galactokinase"/>
    <property type="match status" value="1"/>
</dbReference>
<comment type="pathway">
    <text evidence="1">Carbohydrate metabolism; galactose metabolism.</text>
</comment>
<comment type="similarity">
    <text evidence="2">Belongs to the GHMP kinase family. GalK subfamily.</text>
</comment>
<dbReference type="InterPro" id="IPR006206">
    <property type="entry name" value="Mevalonate/galactokinase"/>
</dbReference>
<evidence type="ECO:0000256" key="4">
    <source>
        <dbReference type="ARBA" id="ARBA00019487"/>
    </source>
</evidence>
<evidence type="ECO:0000256" key="5">
    <source>
        <dbReference type="ARBA" id="ARBA00022679"/>
    </source>
</evidence>
<dbReference type="InterPro" id="IPR019741">
    <property type="entry name" value="Galactokinase_CS"/>
</dbReference>
<sequence>MIPTLHTIKDVYADASAHEARYAGILNKFQSLYGRKPEFVTRAPGRVNIIGDHIDYSYYSVLPMAIENDFVIAVATTDDHKVSLANLDPRFSGCTFEMPQHGDVEIDAVNMVWSNYFKCGVVVANRYMREKTPGFRPKGMQIVVHGNVPAGGGLSSSAAFVVSATLAVLRSNGYDKVDKKLLVKLSTTCEQLIGVNSGGMDQSASVFGEKDHALFVSFRPELDVKPMQFAQTTPFVLIIANSLLEVHKHDSAPECYNLRVVEVTLAAKLLEKRLGITIPQDGLLSAGTLRGVMECFSGKEASIANLKAMLPQVEKYLDPEGYTSARIASELGISESELEAKYFTEFPVRFSKLKLYQRAKHVYEEALRVLEFVSIMGDNSPDTLQKLGEYMNASHKSSQTLFDNSHEAVDEIVEIARSAGSLGSRVTGAGWGGCTVHLVPSNKAEAVKKALREQYYAKRYPNAPEDALIESVAGSGTVLLEF</sequence>
<keyword evidence="6" id="KW-0547">Nucleotide-binding</keyword>
<dbReference type="GeneID" id="36517932"/>
<dbReference type="Gene3D" id="3.30.230.10">
    <property type="match status" value="1"/>
</dbReference>
<organism evidence="16 17">
    <name type="scientific">Wickerhamiella sorbophila</name>
    <dbReference type="NCBI Taxonomy" id="45607"/>
    <lineage>
        <taxon>Eukaryota</taxon>
        <taxon>Fungi</taxon>
        <taxon>Dikarya</taxon>
        <taxon>Ascomycota</taxon>
        <taxon>Saccharomycotina</taxon>
        <taxon>Dipodascomycetes</taxon>
        <taxon>Dipodascales</taxon>
        <taxon>Trichomonascaceae</taxon>
        <taxon>Wickerhamiella</taxon>
    </lineage>
</organism>